<name>A0A0J6CM81_9BACL</name>
<sequence>MIKVGNELIGHKLTNDSTAELSINQVYFNQTLSKVTYVEVNKREASNYKDAVPDHYSSEMLHSIEASGGQFTPDNYPVTDDDRKAHDANGSMIVSYDSLSWEQGSLSLMDTEKEVQSTILVDQNSFAALNKAEVLTEEGKELGKVKEVVINQHGLVEGLELSEGLFTDLLKSDQPLLELNESIQFEHGKVIVPDKYVEKISK</sequence>
<accession>A0A0J6CM81</accession>
<reference evidence="2" key="1">
    <citation type="submission" date="2015-06" db="EMBL/GenBank/DDBJ databases">
        <authorList>
            <person name="Liu B."/>
            <person name="Wang J."/>
            <person name="Zhu Y."/>
            <person name="Liu G."/>
            <person name="Chen Q."/>
            <person name="Zheng C."/>
            <person name="Che J."/>
            <person name="Ge C."/>
            <person name="Shi H."/>
            <person name="Pan Z."/>
            <person name="Liu X."/>
        </authorList>
    </citation>
    <scope>NUCLEOTIDE SEQUENCE [LARGE SCALE GENOMIC DNA]</scope>
    <source>
        <strain evidence="2">DSM 16346</strain>
    </source>
</reference>
<dbReference type="Pfam" id="PF05239">
    <property type="entry name" value="PRC"/>
    <property type="match status" value="1"/>
</dbReference>
<keyword evidence="3" id="KW-1185">Reference proteome</keyword>
<dbReference type="SUPFAM" id="SSF50346">
    <property type="entry name" value="PRC-barrel domain"/>
    <property type="match status" value="1"/>
</dbReference>
<dbReference type="Proteomes" id="UP000035996">
    <property type="component" value="Unassembled WGS sequence"/>
</dbReference>
<dbReference type="AlphaFoldDB" id="A0A0J6CM81"/>
<dbReference type="STRING" id="157733.AB986_15850"/>
<evidence type="ECO:0000259" key="1">
    <source>
        <dbReference type="Pfam" id="PF05239"/>
    </source>
</evidence>
<protein>
    <recommendedName>
        <fullName evidence="1">PRC-barrel domain-containing protein</fullName>
    </recommendedName>
</protein>
<gene>
    <name evidence="2" type="ORF">AB986_15850</name>
</gene>
<dbReference type="Gene3D" id="2.30.30.240">
    <property type="entry name" value="PRC-barrel domain"/>
    <property type="match status" value="1"/>
</dbReference>
<dbReference type="RefSeq" id="WP_048312243.1">
    <property type="nucleotide sequence ID" value="NZ_CP119526.1"/>
</dbReference>
<evidence type="ECO:0000313" key="3">
    <source>
        <dbReference type="Proteomes" id="UP000035996"/>
    </source>
</evidence>
<dbReference type="InterPro" id="IPR011033">
    <property type="entry name" value="PRC_barrel-like_sf"/>
</dbReference>
<dbReference type="EMBL" id="LELK01000004">
    <property type="protein sequence ID" value="KMM37331.1"/>
    <property type="molecule type" value="Genomic_DNA"/>
</dbReference>
<comment type="caution">
    <text evidence="2">The sequence shown here is derived from an EMBL/GenBank/DDBJ whole genome shotgun (WGS) entry which is preliminary data.</text>
</comment>
<dbReference type="OrthoDB" id="2892146at2"/>
<organism evidence="2 3">
    <name type="scientific">Guptibacillus hwajinpoensis</name>
    <dbReference type="NCBI Taxonomy" id="208199"/>
    <lineage>
        <taxon>Bacteria</taxon>
        <taxon>Bacillati</taxon>
        <taxon>Bacillota</taxon>
        <taxon>Bacilli</taxon>
        <taxon>Bacillales</taxon>
        <taxon>Guptibacillaceae</taxon>
        <taxon>Guptibacillus</taxon>
    </lineage>
</organism>
<feature type="domain" description="PRC-barrel" evidence="1">
    <location>
        <begin position="127"/>
        <end position="193"/>
    </location>
</feature>
<evidence type="ECO:0000313" key="2">
    <source>
        <dbReference type="EMBL" id="KMM37331.1"/>
    </source>
</evidence>
<dbReference type="InterPro" id="IPR027275">
    <property type="entry name" value="PRC-brl_dom"/>
</dbReference>
<proteinExistence type="predicted"/>